<keyword evidence="1" id="KW-1133">Transmembrane helix</keyword>
<keyword evidence="1" id="KW-0812">Transmembrane</keyword>
<evidence type="ECO:0000313" key="3">
    <source>
        <dbReference type="Proteomes" id="UP001516588"/>
    </source>
</evidence>
<feature type="transmembrane region" description="Helical" evidence="1">
    <location>
        <begin position="39"/>
        <end position="60"/>
    </location>
</feature>
<sequence length="205" mass="22509">MSRTGNNLGGLKYVLAGLALMAVAQAASSAVMQFISIGPVLWADLAVHILAWAAVIFGMLRLGGVRVEFRRGLIVSGAGLVFTLIQAFFVFKQYRVGLGSDAFIDMYAMFGEYLADLCMLAVYYLSVKAMAQLLVKDGEIKKGQRWHRVLRWGIITVVVSMMLIPMASVFPTVIAIIIALAAIAAGLFMEFIMIRYINEAYRKIS</sequence>
<feature type="transmembrane region" description="Helical" evidence="1">
    <location>
        <begin position="106"/>
        <end position="127"/>
    </location>
</feature>
<evidence type="ECO:0000256" key="1">
    <source>
        <dbReference type="SAM" id="Phobius"/>
    </source>
</evidence>
<accession>A0ABR9QXI6</accession>
<organism evidence="2 3">
    <name type="scientific">Gallibacter intestinalis</name>
    <dbReference type="NCBI Taxonomy" id="2779356"/>
    <lineage>
        <taxon>Bacteria</taxon>
        <taxon>Bacillati</taxon>
        <taxon>Bacillota</taxon>
        <taxon>Clostridia</taxon>
        <taxon>Eubacteriales</taxon>
        <taxon>Eubacteriaceae</taxon>
        <taxon>Gallibacter</taxon>
    </lineage>
</organism>
<keyword evidence="3" id="KW-1185">Reference proteome</keyword>
<dbReference type="EMBL" id="JADCKA010000006">
    <property type="protein sequence ID" value="MBE5035599.1"/>
    <property type="molecule type" value="Genomic_DNA"/>
</dbReference>
<feature type="transmembrane region" description="Helical" evidence="1">
    <location>
        <begin position="173"/>
        <end position="197"/>
    </location>
</feature>
<evidence type="ECO:0000313" key="2">
    <source>
        <dbReference type="EMBL" id="MBE5035599.1"/>
    </source>
</evidence>
<gene>
    <name evidence="2" type="ORF">INF20_04790</name>
</gene>
<reference evidence="2 3" key="1">
    <citation type="submission" date="2020-10" db="EMBL/GenBank/DDBJ databases">
        <title>ChiBAC.</title>
        <authorList>
            <person name="Zenner C."/>
            <person name="Hitch T.C.A."/>
            <person name="Clavel T."/>
        </authorList>
    </citation>
    <scope>NUCLEOTIDE SEQUENCE [LARGE SCALE GENOMIC DNA]</scope>
    <source>
        <strain evidence="2 3">DSM 108706</strain>
    </source>
</reference>
<keyword evidence="1" id="KW-0472">Membrane</keyword>
<feature type="transmembrane region" description="Helical" evidence="1">
    <location>
        <begin position="72"/>
        <end position="94"/>
    </location>
</feature>
<dbReference type="Proteomes" id="UP001516588">
    <property type="component" value="Unassembled WGS sequence"/>
</dbReference>
<name>A0ABR9QXI6_9FIRM</name>
<dbReference type="RefSeq" id="WP_226385247.1">
    <property type="nucleotide sequence ID" value="NZ_JADCKA010000006.1"/>
</dbReference>
<feature type="transmembrane region" description="Helical" evidence="1">
    <location>
        <begin position="148"/>
        <end position="167"/>
    </location>
</feature>
<proteinExistence type="predicted"/>
<comment type="caution">
    <text evidence="2">The sequence shown here is derived from an EMBL/GenBank/DDBJ whole genome shotgun (WGS) entry which is preliminary data.</text>
</comment>
<protein>
    <submittedName>
        <fullName evidence="2">Uncharacterized protein</fullName>
    </submittedName>
</protein>